<dbReference type="Proteomes" id="UP000749293">
    <property type="component" value="Unassembled WGS sequence"/>
</dbReference>
<accession>A0A9P4Z3B0</accession>
<evidence type="ECO:0000313" key="1">
    <source>
        <dbReference type="EMBL" id="KAF4126925.1"/>
    </source>
</evidence>
<protein>
    <submittedName>
        <fullName evidence="1">Uncharacterized protein</fullName>
    </submittedName>
</protein>
<comment type="caution">
    <text evidence="1">The sequence shown here is derived from an EMBL/GenBank/DDBJ whole genome shotgun (WGS) entry which is preliminary data.</text>
</comment>
<keyword evidence="2" id="KW-1185">Reference proteome</keyword>
<dbReference type="EMBL" id="JAANYQ010000001">
    <property type="protein sequence ID" value="KAF4126925.1"/>
    <property type="molecule type" value="Genomic_DNA"/>
</dbReference>
<dbReference type="AlphaFoldDB" id="A0A9P4Z3B0"/>
<name>A0A9P4Z3B0_9HYPO</name>
<dbReference type="RefSeq" id="XP_035325577.1">
    <property type="nucleotide sequence ID" value="XM_035462647.1"/>
</dbReference>
<sequence>MISNCLLRASAVVAGLVVSTTAAAVLNVKVDSSVNTVEVADSGNLI</sequence>
<organism evidence="1 2">
    <name type="scientific">Geosmithia morbida</name>
    <dbReference type="NCBI Taxonomy" id="1094350"/>
    <lineage>
        <taxon>Eukaryota</taxon>
        <taxon>Fungi</taxon>
        <taxon>Dikarya</taxon>
        <taxon>Ascomycota</taxon>
        <taxon>Pezizomycotina</taxon>
        <taxon>Sordariomycetes</taxon>
        <taxon>Hypocreomycetidae</taxon>
        <taxon>Hypocreales</taxon>
        <taxon>Bionectriaceae</taxon>
        <taxon>Geosmithia</taxon>
    </lineage>
</organism>
<evidence type="ECO:0000313" key="2">
    <source>
        <dbReference type="Proteomes" id="UP000749293"/>
    </source>
</evidence>
<dbReference type="GeneID" id="55966892"/>
<reference evidence="1" key="1">
    <citation type="submission" date="2020-03" db="EMBL/GenBank/DDBJ databases">
        <title>Site-based positive gene gene selection in Geosmithia morbida across the United States reveals a broad range of putative effectors and factors for local host and environmental adapation.</title>
        <authorList>
            <person name="Onufrak A."/>
            <person name="Murdoch R.W."/>
            <person name="Gazis R."/>
            <person name="Huff M."/>
            <person name="Staton M."/>
            <person name="Klingeman W."/>
            <person name="Hadziabdic D."/>
        </authorList>
    </citation>
    <scope>NUCLEOTIDE SEQUENCE</scope>
    <source>
        <strain evidence="1">1262</strain>
    </source>
</reference>
<gene>
    <name evidence="1" type="ORF">GMORB2_0662</name>
</gene>
<proteinExistence type="predicted"/>